<organism evidence="4 5">
    <name type="scientific">Rhodococcus opacus RKJ300 = JCM 13270</name>
    <dbReference type="NCBI Taxonomy" id="1165867"/>
    <lineage>
        <taxon>Bacteria</taxon>
        <taxon>Bacillati</taxon>
        <taxon>Actinomycetota</taxon>
        <taxon>Actinomycetes</taxon>
        <taxon>Mycobacteriales</taxon>
        <taxon>Nocardiaceae</taxon>
        <taxon>Rhodococcus</taxon>
    </lineage>
</organism>
<dbReference type="PATRIC" id="fig|1165867.3.peg.4939"/>
<accession>I0WLW1</accession>
<gene>
    <name evidence="4" type="ORF">W59_24195</name>
</gene>
<protein>
    <submittedName>
        <fullName evidence="4">Nitrile hydratase regulator 1</fullName>
    </submittedName>
</protein>
<dbReference type="Pfam" id="PF13458">
    <property type="entry name" value="Peripla_BP_6"/>
    <property type="match status" value="1"/>
</dbReference>
<evidence type="ECO:0000256" key="1">
    <source>
        <dbReference type="ARBA" id="ARBA00010062"/>
    </source>
</evidence>
<comment type="similarity">
    <text evidence="1">Belongs to the leucine-binding protein family.</text>
</comment>
<evidence type="ECO:0000313" key="5">
    <source>
        <dbReference type="Proteomes" id="UP000006447"/>
    </source>
</evidence>
<keyword evidence="2" id="KW-0732">Signal</keyword>
<comment type="caution">
    <text evidence="4">The sequence shown here is derived from an EMBL/GenBank/DDBJ whole genome shotgun (WGS) entry which is preliminary data.</text>
</comment>
<dbReference type="InterPro" id="IPR028081">
    <property type="entry name" value="Leu-bd"/>
</dbReference>
<dbReference type="SUPFAM" id="SSF53822">
    <property type="entry name" value="Periplasmic binding protein-like I"/>
    <property type="match status" value="1"/>
</dbReference>
<dbReference type="Gene3D" id="3.40.50.2300">
    <property type="match status" value="2"/>
</dbReference>
<sequence length="468" mass="49638">MAGFSVTAQIAVPEPPTRAFERFEAGQLLELECDHLVVGAAMSISLPVGDGAQMGFAGSPITLLGHVAGVKRDRSVLIVHHQPWRGRLVVRFFPDGVGSRIVVESSLDQDGLTWLAHKRGYVPPEPPRADRHRIGLLVSKSGSAAVFAQATESLATLAVEEVNADGGIGGVLVDLVVGDDASDSAAGAAAAMRLMRSGCRVVFACVTSATFNAAASALHGTGVLLVHTVLNEGGRPSPGVVRLGERPLAQVRAGVPLLMAETGGRNWFFVGQRYSWSYGAHWAARRVVAEAGGSVLGETYQILGTTDFTQVVDTIGRSGAELILSSLVGHDEVFFERQCSQHGLRSTTRTFALVLDEATQQFIGNSDADGVWAAFGYFQGFGDNTDLETRYRASAKGILPPLSSLSETTYEAILAYARAATIASADDRASIRRQLLAHNESDTATLTAKHRPILLAESRGGRLRPRAG</sequence>
<evidence type="ECO:0000256" key="2">
    <source>
        <dbReference type="ARBA" id="ARBA00022729"/>
    </source>
</evidence>
<proteinExistence type="inferred from homology"/>
<dbReference type="AlphaFoldDB" id="I0WLW1"/>
<name>I0WLW1_RHOOP</name>
<reference evidence="4 5" key="1">
    <citation type="journal article" date="2012" name="J. Bacteriol.">
        <title>Draft genome sequence of the nitrophenol-degrading actinomycete Rhodococcus imtechensis RKJ300.</title>
        <authorList>
            <person name="Vikram S."/>
            <person name="Kumar S."/>
            <person name="Subramanian S."/>
            <person name="Raghava G.P."/>
        </authorList>
    </citation>
    <scope>NUCLEOTIDE SEQUENCE [LARGE SCALE GENOMIC DNA]</scope>
    <source>
        <strain evidence="4 5">RKJ300</strain>
    </source>
</reference>
<feature type="domain" description="Leucine-binding protein" evidence="3">
    <location>
        <begin position="133"/>
        <end position="437"/>
    </location>
</feature>
<dbReference type="Proteomes" id="UP000006447">
    <property type="component" value="Unassembled WGS sequence"/>
</dbReference>
<dbReference type="PANTHER" id="PTHR47628">
    <property type="match status" value="1"/>
</dbReference>
<evidence type="ECO:0000259" key="3">
    <source>
        <dbReference type="Pfam" id="PF13458"/>
    </source>
</evidence>
<evidence type="ECO:0000313" key="4">
    <source>
        <dbReference type="EMBL" id="EID77377.1"/>
    </source>
</evidence>
<dbReference type="EMBL" id="AJJH01000136">
    <property type="protein sequence ID" value="EID77377.1"/>
    <property type="molecule type" value="Genomic_DNA"/>
</dbReference>
<dbReference type="InterPro" id="IPR028082">
    <property type="entry name" value="Peripla_BP_I"/>
</dbReference>
<dbReference type="PANTHER" id="PTHR47628:SF1">
    <property type="entry name" value="ALIPHATIC AMIDASE EXPRESSION-REGULATING PROTEIN"/>
    <property type="match status" value="1"/>
</dbReference>